<reference evidence="1" key="2">
    <citation type="journal article" date="2015" name="Fish Shellfish Immunol.">
        <title>Early steps in the European eel (Anguilla anguilla)-Vibrio vulnificus interaction in the gills: Role of the RtxA13 toxin.</title>
        <authorList>
            <person name="Callol A."/>
            <person name="Pajuelo D."/>
            <person name="Ebbesson L."/>
            <person name="Teles M."/>
            <person name="MacKenzie S."/>
            <person name="Amaro C."/>
        </authorList>
    </citation>
    <scope>NUCLEOTIDE SEQUENCE</scope>
</reference>
<proteinExistence type="predicted"/>
<name>A0A0E9RZT5_ANGAN</name>
<organism evidence="1">
    <name type="scientific">Anguilla anguilla</name>
    <name type="common">European freshwater eel</name>
    <name type="synonym">Muraena anguilla</name>
    <dbReference type="NCBI Taxonomy" id="7936"/>
    <lineage>
        <taxon>Eukaryota</taxon>
        <taxon>Metazoa</taxon>
        <taxon>Chordata</taxon>
        <taxon>Craniata</taxon>
        <taxon>Vertebrata</taxon>
        <taxon>Euteleostomi</taxon>
        <taxon>Actinopterygii</taxon>
        <taxon>Neopterygii</taxon>
        <taxon>Teleostei</taxon>
        <taxon>Anguilliformes</taxon>
        <taxon>Anguillidae</taxon>
        <taxon>Anguilla</taxon>
    </lineage>
</organism>
<evidence type="ECO:0000313" key="1">
    <source>
        <dbReference type="EMBL" id="JAH34422.1"/>
    </source>
</evidence>
<reference evidence="1" key="1">
    <citation type="submission" date="2014-11" db="EMBL/GenBank/DDBJ databases">
        <authorList>
            <person name="Amaro Gonzalez C."/>
        </authorList>
    </citation>
    <scope>NUCLEOTIDE SEQUENCE</scope>
</reference>
<dbReference type="AlphaFoldDB" id="A0A0E9RZT5"/>
<accession>A0A0E9RZT5</accession>
<sequence length="21" mass="2817">MDCFFLIKEKKKNRFRQYKMY</sequence>
<protein>
    <submittedName>
        <fullName evidence="1">Uncharacterized protein</fullName>
    </submittedName>
</protein>
<dbReference type="EMBL" id="GBXM01074155">
    <property type="protein sequence ID" value="JAH34422.1"/>
    <property type="molecule type" value="Transcribed_RNA"/>
</dbReference>